<dbReference type="Pfam" id="PF11589">
    <property type="entry name" value="DUF3244"/>
    <property type="match status" value="1"/>
</dbReference>
<accession>A0A413VS36</accession>
<dbReference type="EMBL" id="QSGO01000004">
    <property type="protein sequence ID" value="RHB36406.1"/>
    <property type="molecule type" value="Genomic_DNA"/>
</dbReference>
<dbReference type="Gene3D" id="2.60.40.3080">
    <property type="match status" value="1"/>
</dbReference>
<evidence type="ECO:0000313" key="1">
    <source>
        <dbReference type="EMBL" id="RHB36406.1"/>
    </source>
</evidence>
<evidence type="ECO:0000313" key="2">
    <source>
        <dbReference type="Proteomes" id="UP000284379"/>
    </source>
</evidence>
<dbReference type="InterPro" id="IPR021638">
    <property type="entry name" value="DUF3244"/>
</dbReference>
<dbReference type="GeneID" id="69504454"/>
<name>A0A413VS36_9BACE</name>
<comment type="caution">
    <text evidence="1">The sequence shown here is derived from an EMBL/GenBank/DDBJ whole genome shotgun (WGS) entry which is preliminary data.</text>
</comment>
<organism evidence="1 2">
    <name type="scientific">Bacteroides nordii</name>
    <dbReference type="NCBI Taxonomy" id="291645"/>
    <lineage>
        <taxon>Bacteria</taxon>
        <taxon>Pseudomonadati</taxon>
        <taxon>Bacteroidota</taxon>
        <taxon>Bacteroidia</taxon>
        <taxon>Bacteroidales</taxon>
        <taxon>Bacteroidaceae</taxon>
        <taxon>Bacteroides</taxon>
    </lineage>
</organism>
<dbReference type="AlphaFoldDB" id="A0A413VS36"/>
<dbReference type="Proteomes" id="UP000284379">
    <property type="component" value="Unassembled WGS sequence"/>
</dbReference>
<reference evidence="1 2" key="1">
    <citation type="submission" date="2018-08" db="EMBL/GenBank/DDBJ databases">
        <title>A genome reference for cultivated species of the human gut microbiota.</title>
        <authorList>
            <person name="Zou Y."/>
            <person name="Xue W."/>
            <person name="Luo G."/>
        </authorList>
    </citation>
    <scope>NUCLEOTIDE SEQUENCE [LARGE SCALE GENOMIC DNA]</scope>
    <source>
        <strain evidence="1 2">AM40-30BH</strain>
    </source>
</reference>
<protein>
    <submittedName>
        <fullName evidence="1">DUF3244 domain-containing protein</fullName>
    </submittedName>
</protein>
<dbReference type="RefSeq" id="WP_025866702.1">
    <property type="nucleotide sequence ID" value="NZ_CABJFV010000004.1"/>
</dbReference>
<gene>
    <name evidence="1" type="ORF">DW888_07145</name>
</gene>
<proteinExistence type="predicted"/>
<sequence>MRKIIFIITLAVNVSILMQAQPRVPTRVIILTGKGQLTSQNVEVQMDWRGVLLTRFNQPLENATIEIVNADGKVTYQQDIDAKTDDAISIELSPNKPGKYTIEIISPQGTLEGEFYLYN</sequence>